<protein>
    <submittedName>
        <fullName evidence="1">Predicted protein</fullName>
    </submittedName>
</protein>
<gene>
    <name evidence="1" type="ORF">TRIREDRAFT_112678</name>
</gene>
<dbReference type="RefSeq" id="XP_006970011.1">
    <property type="nucleotide sequence ID" value="XM_006969949.1"/>
</dbReference>
<reference evidence="1 2" key="1">
    <citation type="journal article" date="2008" name="Nat. Biotechnol.">
        <title>Genome sequencing and analysis of the biomass-degrading fungus Trichoderma reesei (syn. Hypocrea jecorina).</title>
        <authorList>
            <person name="Martinez D."/>
            <person name="Berka R.M."/>
            <person name="Henrissat B."/>
            <person name="Saloheimo M."/>
            <person name="Arvas M."/>
            <person name="Baker S.E."/>
            <person name="Chapman J."/>
            <person name="Chertkov O."/>
            <person name="Coutinho P.M."/>
            <person name="Cullen D."/>
            <person name="Danchin E.G."/>
            <person name="Grigoriev I.V."/>
            <person name="Harris P."/>
            <person name="Jackson M."/>
            <person name="Kubicek C.P."/>
            <person name="Han C.S."/>
            <person name="Ho I."/>
            <person name="Larrondo L.F."/>
            <person name="de Leon A.L."/>
            <person name="Magnuson J.K."/>
            <person name="Merino S."/>
            <person name="Misra M."/>
            <person name="Nelson B."/>
            <person name="Putnam N."/>
            <person name="Robbertse B."/>
            <person name="Salamov A.A."/>
            <person name="Schmoll M."/>
            <person name="Terry A."/>
            <person name="Thayer N."/>
            <person name="Westerholm-Parvinen A."/>
            <person name="Schoch C.L."/>
            <person name="Yao J."/>
            <person name="Barabote R."/>
            <person name="Nelson M.A."/>
            <person name="Detter C."/>
            <person name="Bruce D."/>
            <person name="Kuske C.R."/>
            <person name="Xie G."/>
            <person name="Richardson P."/>
            <person name="Rokhsar D.S."/>
            <person name="Lucas S.M."/>
            <person name="Rubin E.M."/>
            <person name="Dunn-Coleman N."/>
            <person name="Ward M."/>
            <person name="Brettin T.S."/>
        </authorList>
    </citation>
    <scope>NUCLEOTIDE SEQUENCE [LARGE SCALE GENOMIC DNA]</scope>
    <source>
        <strain evidence="1 2">QM6a</strain>
    </source>
</reference>
<accession>G0RXP3</accession>
<name>G0RXP3_HYPJQ</name>
<dbReference type="AlphaFoldDB" id="G0RXP3"/>
<dbReference type="HOGENOM" id="CLU_2831509_0_0_1"/>
<dbReference type="Proteomes" id="UP000008984">
    <property type="component" value="Unassembled WGS sequence"/>
</dbReference>
<dbReference type="VEuPathDB" id="FungiDB:TRIREDRAFT_112678"/>
<keyword evidence="2" id="KW-1185">Reference proteome</keyword>
<proteinExistence type="predicted"/>
<evidence type="ECO:0000313" key="1">
    <source>
        <dbReference type="EMBL" id="EGR44048.1"/>
    </source>
</evidence>
<dbReference type="GeneID" id="18482635"/>
<dbReference type="KEGG" id="tre:TRIREDRAFT_112678"/>
<dbReference type="EMBL" id="GL985111">
    <property type="protein sequence ID" value="EGR44048.1"/>
    <property type="molecule type" value="Genomic_DNA"/>
</dbReference>
<organism evidence="2">
    <name type="scientific">Hypocrea jecorina (strain QM6a)</name>
    <name type="common">Trichoderma reesei</name>
    <dbReference type="NCBI Taxonomy" id="431241"/>
    <lineage>
        <taxon>Eukaryota</taxon>
        <taxon>Fungi</taxon>
        <taxon>Dikarya</taxon>
        <taxon>Ascomycota</taxon>
        <taxon>Pezizomycotina</taxon>
        <taxon>Sordariomycetes</taxon>
        <taxon>Hypocreomycetidae</taxon>
        <taxon>Hypocreales</taxon>
        <taxon>Hypocreaceae</taxon>
        <taxon>Trichoderma</taxon>
    </lineage>
</organism>
<evidence type="ECO:0000313" key="2">
    <source>
        <dbReference type="Proteomes" id="UP000008984"/>
    </source>
</evidence>
<sequence>MLSSFFILIKLKLLNLGLVKEDYFYLRIKAALNIKVREGTFTIIAAAIIASAKNMLLRLKVKGYNN</sequence>